<proteinExistence type="predicted"/>
<dbReference type="EMBL" id="GBRH01215095">
    <property type="protein sequence ID" value="JAD82800.1"/>
    <property type="molecule type" value="Transcribed_RNA"/>
</dbReference>
<feature type="region of interest" description="Disordered" evidence="1">
    <location>
        <begin position="42"/>
        <end position="66"/>
    </location>
</feature>
<protein>
    <recommendedName>
        <fullName evidence="3">Response regulatory domain-containing protein</fullName>
    </recommendedName>
</protein>
<reference evidence="2" key="2">
    <citation type="journal article" date="2015" name="Data Brief">
        <title>Shoot transcriptome of the giant reed, Arundo donax.</title>
        <authorList>
            <person name="Barrero R.A."/>
            <person name="Guerrero F.D."/>
            <person name="Moolhuijzen P."/>
            <person name="Goolsby J.A."/>
            <person name="Tidwell J."/>
            <person name="Bellgard S.E."/>
            <person name="Bellgard M.I."/>
        </authorList>
    </citation>
    <scope>NUCLEOTIDE SEQUENCE</scope>
    <source>
        <tissue evidence="2">Shoot tissue taken approximately 20 cm above the soil surface</tissue>
    </source>
</reference>
<reference evidence="2" key="1">
    <citation type="submission" date="2014-09" db="EMBL/GenBank/DDBJ databases">
        <authorList>
            <person name="Magalhaes I.L.F."/>
            <person name="Oliveira U."/>
            <person name="Santos F.R."/>
            <person name="Vidigal T.H.D.A."/>
            <person name="Brescovit A.D."/>
            <person name="Santos A.J."/>
        </authorList>
    </citation>
    <scope>NUCLEOTIDE SEQUENCE</scope>
    <source>
        <tissue evidence="2">Shoot tissue taken approximately 20 cm above the soil surface</tissue>
    </source>
</reference>
<evidence type="ECO:0000313" key="2">
    <source>
        <dbReference type="EMBL" id="JAD82800.1"/>
    </source>
</evidence>
<dbReference type="AlphaFoldDB" id="A0A0A9DAW4"/>
<organism evidence="2">
    <name type="scientific">Arundo donax</name>
    <name type="common">Giant reed</name>
    <name type="synonym">Donax arundinaceus</name>
    <dbReference type="NCBI Taxonomy" id="35708"/>
    <lineage>
        <taxon>Eukaryota</taxon>
        <taxon>Viridiplantae</taxon>
        <taxon>Streptophyta</taxon>
        <taxon>Embryophyta</taxon>
        <taxon>Tracheophyta</taxon>
        <taxon>Spermatophyta</taxon>
        <taxon>Magnoliopsida</taxon>
        <taxon>Liliopsida</taxon>
        <taxon>Poales</taxon>
        <taxon>Poaceae</taxon>
        <taxon>PACMAD clade</taxon>
        <taxon>Arundinoideae</taxon>
        <taxon>Arundineae</taxon>
        <taxon>Arundo</taxon>
    </lineage>
</organism>
<accession>A0A0A9DAW4</accession>
<name>A0A0A9DAW4_ARUDO</name>
<evidence type="ECO:0008006" key="3">
    <source>
        <dbReference type="Google" id="ProtNLM"/>
    </source>
</evidence>
<feature type="compositionally biased region" description="Polar residues" evidence="1">
    <location>
        <begin position="42"/>
        <end position="57"/>
    </location>
</feature>
<evidence type="ECO:0000256" key="1">
    <source>
        <dbReference type="SAM" id="MobiDB-lite"/>
    </source>
</evidence>
<sequence>MCAYDDEEAVTECMALGACFHVLKPLNTGSFNIMKQKALQYKSRSATTHEGPSNLNRTKSRTVSSSTKKPKNFFVLDKNDLCNPKSEEYEEPVVRKALGCSKKAARFKWTVELHEKFLVVEALGDKCEEISTCGLELN</sequence>